<keyword evidence="1" id="KW-1133">Transmembrane helix</keyword>
<dbReference type="AlphaFoldDB" id="A0A917PG09"/>
<gene>
    <name evidence="2" type="ORF">GCM10011372_12750</name>
</gene>
<proteinExistence type="predicted"/>
<accession>A0A917PG09</accession>
<feature type="transmembrane region" description="Helical" evidence="1">
    <location>
        <begin position="63"/>
        <end position="85"/>
    </location>
</feature>
<feature type="transmembrane region" description="Helical" evidence="1">
    <location>
        <begin position="92"/>
        <end position="112"/>
    </location>
</feature>
<feature type="transmembrane region" description="Helical" evidence="1">
    <location>
        <begin position="7"/>
        <end position="28"/>
    </location>
</feature>
<keyword evidence="1" id="KW-0812">Transmembrane</keyword>
<evidence type="ECO:0000313" key="3">
    <source>
        <dbReference type="Proteomes" id="UP000636956"/>
    </source>
</evidence>
<dbReference type="Proteomes" id="UP000636956">
    <property type="component" value="Unassembled WGS sequence"/>
</dbReference>
<protein>
    <submittedName>
        <fullName evidence="2">Uncharacterized protein</fullName>
    </submittedName>
</protein>
<evidence type="ECO:0000256" key="1">
    <source>
        <dbReference type="SAM" id="Phobius"/>
    </source>
</evidence>
<dbReference type="EMBL" id="BMMD01000005">
    <property type="protein sequence ID" value="GGJ75902.1"/>
    <property type="molecule type" value="Genomic_DNA"/>
</dbReference>
<comment type="caution">
    <text evidence="2">The sequence shown here is derived from an EMBL/GenBank/DDBJ whole genome shotgun (WGS) entry which is preliminary data.</text>
</comment>
<name>A0A917PG09_9MICO</name>
<evidence type="ECO:0000313" key="2">
    <source>
        <dbReference type="EMBL" id="GGJ75902.1"/>
    </source>
</evidence>
<sequence length="143" mass="15072">MGARPRVTLLTWSTAFAWIGAAGAALYYGAEILGIRTFAEASLRRGDASLLDEVQALRERPTAIALFGVGLLLVAVAGVLAAIAMSRARVPWARTGVVFAAGLVLVLPQFFTPPAMRIAHGVLFGVGCLLVAFAVTRLGSHRR</sequence>
<reference evidence="2" key="2">
    <citation type="submission" date="2020-09" db="EMBL/GenBank/DDBJ databases">
        <authorList>
            <person name="Sun Q."/>
            <person name="Zhou Y."/>
        </authorList>
    </citation>
    <scope>NUCLEOTIDE SEQUENCE</scope>
    <source>
        <strain evidence="2">CGMCC 1.8984</strain>
    </source>
</reference>
<keyword evidence="3" id="KW-1185">Reference proteome</keyword>
<organism evidence="2 3">
    <name type="scientific">Agromyces bauzanensis</name>
    <dbReference type="NCBI Taxonomy" id="1308924"/>
    <lineage>
        <taxon>Bacteria</taxon>
        <taxon>Bacillati</taxon>
        <taxon>Actinomycetota</taxon>
        <taxon>Actinomycetes</taxon>
        <taxon>Micrococcales</taxon>
        <taxon>Microbacteriaceae</taxon>
        <taxon>Agromyces</taxon>
    </lineage>
</organism>
<reference evidence="2" key="1">
    <citation type="journal article" date="2014" name="Int. J. Syst. Evol. Microbiol.">
        <title>Complete genome sequence of Corynebacterium casei LMG S-19264T (=DSM 44701T), isolated from a smear-ripened cheese.</title>
        <authorList>
            <consortium name="US DOE Joint Genome Institute (JGI-PGF)"/>
            <person name="Walter F."/>
            <person name="Albersmeier A."/>
            <person name="Kalinowski J."/>
            <person name="Ruckert C."/>
        </authorList>
    </citation>
    <scope>NUCLEOTIDE SEQUENCE</scope>
    <source>
        <strain evidence="2">CGMCC 1.8984</strain>
    </source>
</reference>
<keyword evidence="1" id="KW-0472">Membrane</keyword>
<feature type="transmembrane region" description="Helical" evidence="1">
    <location>
        <begin position="118"/>
        <end position="139"/>
    </location>
</feature>